<dbReference type="EMBL" id="KN444036">
    <property type="protein sequence ID" value="KHG28200.1"/>
    <property type="molecule type" value="Genomic_DNA"/>
</dbReference>
<accession>A0A0B0PT71</accession>
<proteinExistence type="predicted"/>
<reference evidence="2" key="1">
    <citation type="submission" date="2014-09" db="EMBL/GenBank/DDBJ databases">
        <authorList>
            <person name="Mudge J."/>
            <person name="Ramaraj T."/>
            <person name="Lindquist I.E."/>
            <person name="Bharti A.K."/>
            <person name="Sundararajan A."/>
            <person name="Cameron C.T."/>
            <person name="Woodward J.E."/>
            <person name="May G.D."/>
            <person name="Brubaker C."/>
            <person name="Broadhvest J."/>
            <person name="Wilkins T.A."/>
        </authorList>
    </citation>
    <scope>NUCLEOTIDE SEQUENCE</scope>
    <source>
        <strain evidence="2">cv. AKA8401</strain>
    </source>
</reference>
<dbReference type="AlphaFoldDB" id="A0A0B0PT71"/>
<evidence type="ECO:0000313" key="2">
    <source>
        <dbReference type="Proteomes" id="UP000032142"/>
    </source>
</evidence>
<protein>
    <submittedName>
        <fullName evidence="1">Uncharacterized protein</fullName>
    </submittedName>
</protein>
<evidence type="ECO:0000313" key="1">
    <source>
        <dbReference type="EMBL" id="KHG28200.1"/>
    </source>
</evidence>
<keyword evidence="2" id="KW-1185">Reference proteome</keyword>
<dbReference type="Proteomes" id="UP000032142">
    <property type="component" value="Unassembled WGS sequence"/>
</dbReference>
<organism evidence="1 2">
    <name type="scientific">Gossypium arboreum</name>
    <name type="common">Tree cotton</name>
    <name type="synonym">Gossypium nanking</name>
    <dbReference type="NCBI Taxonomy" id="29729"/>
    <lineage>
        <taxon>Eukaryota</taxon>
        <taxon>Viridiplantae</taxon>
        <taxon>Streptophyta</taxon>
        <taxon>Embryophyta</taxon>
        <taxon>Tracheophyta</taxon>
        <taxon>Spermatophyta</taxon>
        <taxon>Magnoliopsida</taxon>
        <taxon>eudicotyledons</taxon>
        <taxon>Gunneridae</taxon>
        <taxon>Pentapetalae</taxon>
        <taxon>rosids</taxon>
        <taxon>malvids</taxon>
        <taxon>Malvales</taxon>
        <taxon>Malvaceae</taxon>
        <taxon>Malvoideae</taxon>
        <taxon>Gossypium</taxon>
    </lineage>
</organism>
<gene>
    <name evidence="1" type="ORF">F383_14506</name>
</gene>
<sequence length="57" mass="6410">MAHGLDTRACGWPCDPSQYVCPVSIRLETRVCLEPCETHDLFAQACDPCMVETFLCF</sequence>
<name>A0A0B0PT71_GOSAR</name>